<reference evidence="5 6" key="1">
    <citation type="journal article" date="2005" name="Int. J. Syst. Evol. Microbiol.">
        <title>Bacillus cibi sp. nov., isolated from jeotgal, a traditional Korean fermented seafood.</title>
        <authorList>
            <person name="Yoon J.H."/>
            <person name="Lee C.H."/>
            <person name="Oh T.K."/>
        </authorList>
    </citation>
    <scope>NUCLEOTIDE SEQUENCE [LARGE SCALE GENOMIC DNA]</scope>
    <source>
        <strain evidence="5 6">DSM 16189</strain>
    </source>
</reference>
<dbReference type="Proteomes" id="UP000028549">
    <property type="component" value="Unassembled WGS sequence"/>
</dbReference>
<evidence type="ECO:0000256" key="3">
    <source>
        <dbReference type="ARBA" id="ARBA00023163"/>
    </source>
</evidence>
<dbReference type="PANTHER" id="PTHR46797">
    <property type="entry name" value="HTH-TYPE TRANSCRIPTIONAL REGULATOR"/>
    <property type="match status" value="1"/>
</dbReference>
<dbReference type="SMART" id="SM00530">
    <property type="entry name" value="HTH_XRE"/>
    <property type="match status" value="1"/>
</dbReference>
<sequence length="183" mass="20790">MKSLQEQIGYNLKSIRKMRQYSLDQLSGVTGVSKGMLAQIEKGQSSPTVNTLWKIANGLGVSFSSLVEEETSGISIVRREEKAALQDVNDKYHVFPYFPYDQQKKFEVFLLELLPGCRHVSQQHLSGAEEYMFVSEGEMAVSIGDDYYELVKGDSMKFTANREHVYENKTEAVSSCFLLIYYP</sequence>
<dbReference type="GO" id="GO:0005829">
    <property type="term" value="C:cytosol"/>
    <property type="evidence" value="ECO:0007669"/>
    <property type="project" value="TreeGrafter"/>
</dbReference>
<dbReference type="OrthoDB" id="9781521at2"/>
<dbReference type="SUPFAM" id="SSF47413">
    <property type="entry name" value="lambda repressor-like DNA-binding domains"/>
    <property type="match status" value="1"/>
</dbReference>
<keyword evidence="1" id="KW-0805">Transcription regulation</keyword>
<dbReference type="InterPro" id="IPR014710">
    <property type="entry name" value="RmlC-like_jellyroll"/>
</dbReference>
<dbReference type="Gene3D" id="2.60.120.10">
    <property type="entry name" value="Jelly Rolls"/>
    <property type="match status" value="1"/>
</dbReference>
<accession>A0A084GJ96</accession>
<dbReference type="PROSITE" id="PS50943">
    <property type="entry name" value="HTH_CROC1"/>
    <property type="match status" value="1"/>
</dbReference>
<protein>
    <recommendedName>
        <fullName evidence="4">HTH cro/C1-type domain-containing protein</fullName>
    </recommendedName>
</protein>
<dbReference type="Pfam" id="PF07883">
    <property type="entry name" value="Cupin_2"/>
    <property type="match status" value="1"/>
</dbReference>
<dbReference type="GO" id="GO:0003700">
    <property type="term" value="F:DNA-binding transcription factor activity"/>
    <property type="evidence" value="ECO:0007669"/>
    <property type="project" value="TreeGrafter"/>
</dbReference>
<name>A0A084GJ96_METID</name>
<dbReference type="CDD" id="cd00093">
    <property type="entry name" value="HTH_XRE"/>
    <property type="match status" value="1"/>
</dbReference>
<dbReference type="PANTHER" id="PTHR46797:SF23">
    <property type="entry name" value="HTH-TYPE TRANSCRIPTIONAL REGULATOR SUTR"/>
    <property type="match status" value="1"/>
</dbReference>
<dbReference type="SUPFAM" id="SSF51182">
    <property type="entry name" value="RmlC-like cupins"/>
    <property type="match status" value="1"/>
</dbReference>
<evidence type="ECO:0000313" key="5">
    <source>
        <dbReference type="EMBL" id="KEZ47408.1"/>
    </source>
</evidence>
<keyword evidence="3" id="KW-0804">Transcription</keyword>
<dbReference type="EMBL" id="JNVC02000024">
    <property type="protein sequence ID" value="KEZ47408.1"/>
    <property type="molecule type" value="Genomic_DNA"/>
</dbReference>
<dbReference type="InterPro" id="IPR013096">
    <property type="entry name" value="Cupin_2"/>
</dbReference>
<keyword evidence="2" id="KW-0238">DNA-binding</keyword>
<evidence type="ECO:0000256" key="2">
    <source>
        <dbReference type="ARBA" id="ARBA00023125"/>
    </source>
</evidence>
<proteinExistence type="predicted"/>
<dbReference type="InterPro" id="IPR050807">
    <property type="entry name" value="TransReg_Diox_bact_type"/>
</dbReference>
<dbReference type="InterPro" id="IPR010982">
    <property type="entry name" value="Lambda_DNA-bd_dom_sf"/>
</dbReference>
<keyword evidence="6" id="KW-1185">Reference proteome</keyword>
<gene>
    <name evidence="5" type="ORF">GS18_0221540</name>
</gene>
<dbReference type="InterPro" id="IPR011051">
    <property type="entry name" value="RmlC_Cupin_sf"/>
</dbReference>
<comment type="caution">
    <text evidence="5">The sequence shown here is derived from an EMBL/GenBank/DDBJ whole genome shotgun (WGS) entry which is preliminary data.</text>
</comment>
<dbReference type="Pfam" id="PF01381">
    <property type="entry name" value="HTH_3"/>
    <property type="match status" value="1"/>
</dbReference>
<organism evidence="5 6">
    <name type="scientific">Metabacillus indicus</name>
    <name type="common">Bacillus indicus</name>
    <dbReference type="NCBI Taxonomy" id="246786"/>
    <lineage>
        <taxon>Bacteria</taxon>
        <taxon>Bacillati</taxon>
        <taxon>Bacillota</taxon>
        <taxon>Bacilli</taxon>
        <taxon>Bacillales</taxon>
        <taxon>Bacillaceae</taxon>
        <taxon>Metabacillus</taxon>
    </lineage>
</organism>
<evidence type="ECO:0000256" key="1">
    <source>
        <dbReference type="ARBA" id="ARBA00023015"/>
    </source>
</evidence>
<dbReference type="InterPro" id="IPR001387">
    <property type="entry name" value="Cro/C1-type_HTH"/>
</dbReference>
<dbReference type="Gene3D" id="1.10.260.40">
    <property type="entry name" value="lambda repressor-like DNA-binding domains"/>
    <property type="match status" value="1"/>
</dbReference>
<dbReference type="GO" id="GO:0003677">
    <property type="term" value="F:DNA binding"/>
    <property type="evidence" value="ECO:0007669"/>
    <property type="project" value="UniProtKB-KW"/>
</dbReference>
<evidence type="ECO:0000313" key="6">
    <source>
        <dbReference type="Proteomes" id="UP000028549"/>
    </source>
</evidence>
<dbReference type="AlphaFoldDB" id="A0A084GJ96"/>
<dbReference type="CDD" id="cd02209">
    <property type="entry name" value="cupin_XRE_C"/>
    <property type="match status" value="1"/>
</dbReference>
<evidence type="ECO:0000259" key="4">
    <source>
        <dbReference type="PROSITE" id="PS50943"/>
    </source>
</evidence>
<dbReference type="RefSeq" id="WP_029283736.1">
    <property type="nucleotide sequence ID" value="NZ_CP176757.1"/>
</dbReference>
<feature type="domain" description="HTH cro/C1-type" evidence="4">
    <location>
        <begin position="12"/>
        <end position="66"/>
    </location>
</feature>
<dbReference type="STRING" id="246786.GS18_0221540"/>